<accession>A0A420E7P4</accession>
<evidence type="ECO:0000313" key="3">
    <source>
        <dbReference type="Proteomes" id="UP000286482"/>
    </source>
</evidence>
<feature type="compositionally biased region" description="Acidic residues" evidence="1">
    <location>
        <begin position="123"/>
        <end position="144"/>
    </location>
</feature>
<comment type="caution">
    <text evidence="2">The sequence shown here is derived from an EMBL/GenBank/DDBJ whole genome shotgun (WGS) entry which is preliminary data.</text>
</comment>
<dbReference type="Pfam" id="PF12048">
    <property type="entry name" value="DUF3530"/>
    <property type="match status" value="1"/>
</dbReference>
<gene>
    <name evidence="2" type="ORF">DBZ36_18035</name>
</gene>
<dbReference type="Proteomes" id="UP000286482">
    <property type="component" value="Unassembled WGS sequence"/>
</dbReference>
<protein>
    <submittedName>
        <fullName evidence="2">DUF3530 family protein</fullName>
    </submittedName>
</protein>
<dbReference type="OrthoDB" id="9776279at2"/>
<dbReference type="EMBL" id="RAQO01000009">
    <property type="protein sequence ID" value="RKF14546.1"/>
    <property type="molecule type" value="Genomic_DNA"/>
</dbReference>
<organism evidence="2 3">
    <name type="scientific">Alginatibacterium sediminis</name>
    <dbReference type="NCBI Taxonomy" id="2164068"/>
    <lineage>
        <taxon>Bacteria</taxon>
        <taxon>Pseudomonadati</taxon>
        <taxon>Pseudomonadota</taxon>
        <taxon>Gammaproteobacteria</taxon>
        <taxon>Alteromonadales</taxon>
        <taxon>Alteromonadaceae</taxon>
        <taxon>Alginatibacterium</taxon>
    </lineage>
</organism>
<evidence type="ECO:0000256" key="1">
    <source>
        <dbReference type="SAM" id="MobiDB-lite"/>
    </source>
</evidence>
<feature type="region of interest" description="Disordered" evidence="1">
    <location>
        <begin position="104"/>
        <end position="150"/>
    </location>
</feature>
<reference evidence="2 3" key="1">
    <citation type="submission" date="2018-09" db="EMBL/GenBank/DDBJ databases">
        <authorList>
            <person name="Wang Z."/>
        </authorList>
    </citation>
    <scope>NUCLEOTIDE SEQUENCE [LARGE SCALE GENOMIC DNA]</scope>
    <source>
        <strain evidence="2 3">ALS 81</strain>
    </source>
</reference>
<dbReference type="AlphaFoldDB" id="A0A420E7P4"/>
<name>A0A420E7P4_9ALTE</name>
<proteinExistence type="predicted"/>
<dbReference type="InterPro" id="IPR022529">
    <property type="entry name" value="DUF3530"/>
</dbReference>
<evidence type="ECO:0000313" key="2">
    <source>
        <dbReference type="EMBL" id="RKF14546.1"/>
    </source>
</evidence>
<dbReference type="RefSeq" id="WP_120356357.1">
    <property type="nucleotide sequence ID" value="NZ_RAQO01000009.1"/>
</dbReference>
<sequence length="288" mass="32158">MSGHISLAASEQDYQYYAFDGEFKLVEAIQPPLGSVWLDETSPKKLGTLLFVPAPETGPTSPIEVDYLRRHMPKWGWQTIAILPRTIPIVLNPLAEVTSAASATMAPNQENPDANDDATAVENESELITEEEPSNAEQAEDAPDNVEQPEKPIIVNWIQSSFDMREPAFGFEVVVVQAEYAALVAQAISNQELEIDALVMINAHIRNIERQKELAVLVAQLEIPVLDLISEPSLEWLKSQPAQRLQQAKKQQKLDYRQATFSGASSGEMEQQRLSKSIYGWMHSLGWY</sequence>
<keyword evidence="3" id="KW-1185">Reference proteome</keyword>